<sequence length="175" mass="20150">MVNFRLDEAIEVLERTPILLKSFLTGLSNGWLQGNEGEGTWNATEVVDHLIEAEKTNWLPRLQFILNEGTAKPFPAFDRNAHLLPGREQSMEEKLDEFARIRNENITKLKELVTNEELLELSGIHPEFGEAKIRELISTWAVHDFTHIAQIVRVMAKRYSADVGPWKEYLGILRK</sequence>
<organism evidence="2 3">
    <name type="scientific">Metabacillus niabensis</name>
    <dbReference type="NCBI Taxonomy" id="324854"/>
    <lineage>
        <taxon>Bacteria</taxon>
        <taxon>Bacillati</taxon>
        <taxon>Bacillota</taxon>
        <taxon>Bacilli</taxon>
        <taxon>Bacillales</taxon>
        <taxon>Bacillaceae</taxon>
        <taxon>Metabacillus</taxon>
    </lineage>
</organism>
<dbReference type="InterPro" id="IPR034660">
    <property type="entry name" value="DinB/YfiT-like"/>
</dbReference>
<dbReference type="Gene3D" id="1.20.120.450">
    <property type="entry name" value="dinb family like domain"/>
    <property type="match status" value="1"/>
</dbReference>
<comment type="caution">
    <text evidence="2">The sequence shown here is derived from an EMBL/GenBank/DDBJ whole genome shotgun (WGS) entry which is preliminary data.</text>
</comment>
<gene>
    <name evidence="2" type="ORF">J2S02_000697</name>
</gene>
<accession>A0ABT9YZ76</accession>
<evidence type="ECO:0000259" key="1">
    <source>
        <dbReference type="Pfam" id="PF12867"/>
    </source>
</evidence>
<evidence type="ECO:0000313" key="3">
    <source>
        <dbReference type="Proteomes" id="UP001232245"/>
    </source>
</evidence>
<keyword evidence="3" id="KW-1185">Reference proteome</keyword>
<dbReference type="Pfam" id="PF12867">
    <property type="entry name" value="DinB_2"/>
    <property type="match status" value="1"/>
</dbReference>
<dbReference type="SUPFAM" id="SSF109854">
    <property type="entry name" value="DinB/YfiT-like putative metalloenzymes"/>
    <property type="match status" value="1"/>
</dbReference>
<dbReference type="EMBL" id="JAUSTZ010000001">
    <property type="protein sequence ID" value="MDQ0224375.1"/>
    <property type="molecule type" value="Genomic_DNA"/>
</dbReference>
<proteinExistence type="predicted"/>
<protein>
    <recommendedName>
        <fullName evidence="1">DinB-like domain-containing protein</fullName>
    </recommendedName>
</protein>
<dbReference type="InterPro" id="IPR024775">
    <property type="entry name" value="DinB-like"/>
</dbReference>
<name>A0ABT9YZ76_9BACI</name>
<dbReference type="Proteomes" id="UP001232245">
    <property type="component" value="Unassembled WGS sequence"/>
</dbReference>
<feature type="domain" description="DinB-like" evidence="1">
    <location>
        <begin position="13"/>
        <end position="151"/>
    </location>
</feature>
<evidence type="ECO:0000313" key="2">
    <source>
        <dbReference type="EMBL" id="MDQ0224375.1"/>
    </source>
</evidence>
<reference evidence="2 3" key="1">
    <citation type="submission" date="2023-07" db="EMBL/GenBank/DDBJ databases">
        <title>Genomic Encyclopedia of Type Strains, Phase IV (KMG-IV): sequencing the most valuable type-strain genomes for metagenomic binning, comparative biology and taxonomic classification.</title>
        <authorList>
            <person name="Goeker M."/>
        </authorList>
    </citation>
    <scope>NUCLEOTIDE SEQUENCE [LARGE SCALE GENOMIC DNA]</scope>
    <source>
        <strain evidence="2 3">DSM 17723</strain>
    </source>
</reference>